<name>A0A8H7BT54_9FUNG</name>
<dbReference type="Proteomes" id="UP000605846">
    <property type="component" value="Unassembled WGS sequence"/>
</dbReference>
<dbReference type="PANTHER" id="PTHR24067">
    <property type="entry name" value="UBIQUITIN-CONJUGATING ENZYME E2"/>
    <property type="match status" value="1"/>
</dbReference>
<evidence type="ECO:0000313" key="4">
    <source>
        <dbReference type="EMBL" id="KAF7726355.1"/>
    </source>
</evidence>
<dbReference type="InterPro" id="IPR000608">
    <property type="entry name" value="UBC"/>
</dbReference>
<reference evidence="4" key="1">
    <citation type="submission" date="2020-01" db="EMBL/GenBank/DDBJ databases">
        <title>Genome Sequencing of Three Apophysomyces-Like Fungal Strains Confirms a Novel Fungal Genus in the Mucoromycota with divergent Burkholderia-like Endosymbiotic Bacteria.</title>
        <authorList>
            <person name="Stajich J.E."/>
            <person name="Macias A.M."/>
            <person name="Carter-House D."/>
            <person name="Lovett B."/>
            <person name="Kasson L.R."/>
            <person name="Berry K."/>
            <person name="Grigoriev I."/>
            <person name="Chang Y."/>
            <person name="Spatafora J."/>
            <person name="Kasson M.T."/>
        </authorList>
    </citation>
    <scope>NUCLEOTIDE SEQUENCE</scope>
    <source>
        <strain evidence="4">NRRL A-21654</strain>
    </source>
</reference>
<dbReference type="CDD" id="cd23814">
    <property type="entry name" value="UEV_AKTIP"/>
    <property type="match status" value="1"/>
</dbReference>
<feature type="domain" description="UBC core" evidence="3">
    <location>
        <begin position="83"/>
        <end position="236"/>
    </location>
</feature>
<evidence type="ECO:0000259" key="3">
    <source>
        <dbReference type="PROSITE" id="PS50127"/>
    </source>
</evidence>
<protein>
    <recommendedName>
        <fullName evidence="3">UBC core domain-containing protein</fullName>
    </recommendedName>
</protein>
<dbReference type="EMBL" id="JABAYA010000080">
    <property type="protein sequence ID" value="KAF7726355.1"/>
    <property type="molecule type" value="Genomic_DNA"/>
</dbReference>
<organism evidence="4 5">
    <name type="scientific">Apophysomyces ossiformis</name>
    <dbReference type="NCBI Taxonomy" id="679940"/>
    <lineage>
        <taxon>Eukaryota</taxon>
        <taxon>Fungi</taxon>
        <taxon>Fungi incertae sedis</taxon>
        <taxon>Mucoromycota</taxon>
        <taxon>Mucoromycotina</taxon>
        <taxon>Mucoromycetes</taxon>
        <taxon>Mucorales</taxon>
        <taxon>Mucorineae</taxon>
        <taxon>Mucoraceae</taxon>
        <taxon>Apophysomyces</taxon>
    </lineage>
</organism>
<dbReference type="SMART" id="SM00212">
    <property type="entry name" value="UBCc"/>
    <property type="match status" value="1"/>
</dbReference>
<dbReference type="Pfam" id="PF00179">
    <property type="entry name" value="UQ_con"/>
    <property type="match status" value="1"/>
</dbReference>
<dbReference type="AlphaFoldDB" id="A0A8H7BT54"/>
<accession>A0A8H7BT54</accession>
<dbReference type="InterPro" id="IPR050113">
    <property type="entry name" value="Ub_conjugating_enzyme"/>
</dbReference>
<feature type="compositionally biased region" description="Polar residues" evidence="2">
    <location>
        <begin position="23"/>
        <end position="37"/>
    </location>
</feature>
<dbReference type="SUPFAM" id="SSF54495">
    <property type="entry name" value="UBC-like"/>
    <property type="match status" value="1"/>
</dbReference>
<evidence type="ECO:0000256" key="2">
    <source>
        <dbReference type="SAM" id="MobiDB-lite"/>
    </source>
</evidence>
<feature type="region of interest" description="Disordered" evidence="2">
    <location>
        <begin position="1"/>
        <end position="77"/>
    </location>
</feature>
<dbReference type="Gene3D" id="3.10.110.10">
    <property type="entry name" value="Ubiquitin Conjugating Enzyme"/>
    <property type="match status" value="1"/>
</dbReference>
<dbReference type="InterPro" id="IPR016135">
    <property type="entry name" value="UBQ-conjugating_enzyme/RWD"/>
</dbReference>
<dbReference type="OrthoDB" id="5596422at2759"/>
<gene>
    <name evidence="4" type="ORF">EC973_008935</name>
</gene>
<evidence type="ECO:0000256" key="1">
    <source>
        <dbReference type="ARBA" id="ARBA00022786"/>
    </source>
</evidence>
<proteinExistence type="predicted"/>
<evidence type="ECO:0000313" key="5">
    <source>
        <dbReference type="Proteomes" id="UP000605846"/>
    </source>
</evidence>
<comment type="caution">
    <text evidence="4">The sequence shown here is derived from an EMBL/GenBank/DDBJ whole genome shotgun (WGS) entry which is preliminary data.</text>
</comment>
<keyword evidence="5" id="KW-1185">Reference proteome</keyword>
<dbReference type="PROSITE" id="PS50127">
    <property type="entry name" value="UBC_2"/>
    <property type="match status" value="1"/>
</dbReference>
<sequence length="304" mass="34898">MNNHHGTTTSDRRKSAALENATKRSSVGSLFSRTRTASLARLGKRAPPSSSAVNATLYEDDEDGDDNDEGPDIKPPRLTSEYFKRYELMTEFINLRNPSHCPLGVYVMPSSDNLNLWYGVLFVHKGYYRSGVFKFRLTIPESYPNHPPAVAFLTDMFHPLVDVNGNVSISQQFPTWRPYQDYIFYVLHYLKNMFKKAVLDGLVDKHCLNKEAYRLYRTDKAIFGKLAQQCAQLSITESYLFDHFPDNNMIRFSPLTEAKFDELKSQILNSAMSSPDARDSSENTIEQQLKDRFNDYKTNISKLK</sequence>
<feature type="compositionally biased region" description="Acidic residues" evidence="2">
    <location>
        <begin position="58"/>
        <end position="70"/>
    </location>
</feature>
<keyword evidence="1" id="KW-0833">Ubl conjugation pathway</keyword>